<dbReference type="PANTHER" id="PTHR42939:SF1">
    <property type="entry name" value="ABC TRANSPORTER ATP-BINDING PROTEIN ALBC-RELATED"/>
    <property type="match status" value="1"/>
</dbReference>
<accession>A0AAE3AP10</accession>
<dbReference type="EMBL" id="JAJEPU010000006">
    <property type="protein sequence ID" value="MCC2163945.1"/>
    <property type="molecule type" value="Genomic_DNA"/>
</dbReference>
<dbReference type="GO" id="GO:0005524">
    <property type="term" value="F:ATP binding"/>
    <property type="evidence" value="ECO:0007669"/>
    <property type="project" value="UniProtKB-KW"/>
</dbReference>
<evidence type="ECO:0000313" key="5">
    <source>
        <dbReference type="EMBL" id="MCC2163945.1"/>
    </source>
</evidence>
<proteinExistence type="predicted"/>
<evidence type="ECO:0000256" key="1">
    <source>
        <dbReference type="ARBA" id="ARBA00022448"/>
    </source>
</evidence>
<dbReference type="Proteomes" id="UP001198962">
    <property type="component" value="Unassembled WGS sequence"/>
</dbReference>
<keyword evidence="1" id="KW-0813">Transport</keyword>
<dbReference type="InterPro" id="IPR051782">
    <property type="entry name" value="ABC_Transporter_VariousFunc"/>
</dbReference>
<dbReference type="InterPro" id="IPR027417">
    <property type="entry name" value="P-loop_NTPase"/>
</dbReference>
<dbReference type="InterPro" id="IPR003593">
    <property type="entry name" value="AAA+_ATPase"/>
</dbReference>
<protein>
    <submittedName>
        <fullName evidence="5">ABC transporter ATP-binding protein</fullName>
    </submittedName>
</protein>
<dbReference type="AlphaFoldDB" id="A0AAE3AP10"/>
<keyword evidence="2" id="KW-0547">Nucleotide-binding</keyword>
<name>A0AAE3AP10_9FIRM</name>
<keyword evidence="3 5" id="KW-0067">ATP-binding</keyword>
<dbReference type="PROSITE" id="PS50893">
    <property type="entry name" value="ABC_TRANSPORTER_2"/>
    <property type="match status" value="1"/>
</dbReference>
<reference evidence="5" key="1">
    <citation type="submission" date="2021-10" db="EMBL/GenBank/DDBJ databases">
        <title>Anaerobic single-cell dispensing facilitates the cultivation of human gut bacteria.</title>
        <authorList>
            <person name="Afrizal A."/>
        </authorList>
    </citation>
    <scope>NUCLEOTIDE SEQUENCE</scope>
    <source>
        <strain evidence="5">CLA-AA-H274</strain>
    </source>
</reference>
<keyword evidence="6" id="KW-1185">Reference proteome</keyword>
<sequence length="301" mass="34102">MIEAVNLTKRFDGITAVDHINATIREGSVFGLIGTNGAGKSTFIRMVAGVLRPDEGSITIDGMNVFENEEAKRKFFYISDDQHFFANATPLDMMRYYRIVYPNFDEARFHSLMKSFGLNEKRKINTFSKGMKKQVSVICGVCAGTEYLFCDETFDGLDPVMRQAVKSIFASDMEERNLTPIIASHNLRELEDICDHVGLLHKGGILLSKDLDEMKMNIHKVQCVLREGMKPADLQNFGLEILKTEQRGKLMTLTVRGDLSHVEFAMQKADPIFYETIPLSLEEIFISETEVVGYDVKKLIF</sequence>
<gene>
    <name evidence="5" type="ORF">LKD32_03445</name>
</gene>
<dbReference type="InterPro" id="IPR003439">
    <property type="entry name" value="ABC_transporter-like_ATP-bd"/>
</dbReference>
<dbReference type="CDD" id="cd03230">
    <property type="entry name" value="ABC_DR_subfamily_A"/>
    <property type="match status" value="1"/>
</dbReference>
<dbReference type="PANTHER" id="PTHR42939">
    <property type="entry name" value="ABC TRANSPORTER ATP-BINDING PROTEIN ALBC-RELATED"/>
    <property type="match status" value="1"/>
</dbReference>
<evidence type="ECO:0000259" key="4">
    <source>
        <dbReference type="PROSITE" id="PS50893"/>
    </source>
</evidence>
<dbReference type="SMART" id="SM00382">
    <property type="entry name" value="AAA"/>
    <property type="match status" value="1"/>
</dbReference>
<dbReference type="Gene3D" id="3.40.50.300">
    <property type="entry name" value="P-loop containing nucleotide triphosphate hydrolases"/>
    <property type="match status" value="1"/>
</dbReference>
<comment type="caution">
    <text evidence="5">The sequence shown here is derived from an EMBL/GenBank/DDBJ whole genome shotgun (WGS) entry which is preliminary data.</text>
</comment>
<evidence type="ECO:0000256" key="2">
    <source>
        <dbReference type="ARBA" id="ARBA00022741"/>
    </source>
</evidence>
<evidence type="ECO:0000313" key="6">
    <source>
        <dbReference type="Proteomes" id="UP001198962"/>
    </source>
</evidence>
<feature type="domain" description="ABC transporter" evidence="4">
    <location>
        <begin position="2"/>
        <end position="227"/>
    </location>
</feature>
<dbReference type="Pfam" id="PF00005">
    <property type="entry name" value="ABC_tran"/>
    <property type="match status" value="1"/>
</dbReference>
<dbReference type="GO" id="GO:0016887">
    <property type="term" value="F:ATP hydrolysis activity"/>
    <property type="evidence" value="ECO:0007669"/>
    <property type="project" value="InterPro"/>
</dbReference>
<dbReference type="RefSeq" id="WP_308450706.1">
    <property type="nucleotide sequence ID" value="NZ_JAJEPU010000006.1"/>
</dbReference>
<organism evidence="5 6">
    <name type="scientific">Brotaphodocola catenula</name>
    <dbReference type="NCBI Taxonomy" id="2885361"/>
    <lineage>
        <taxon>Bacteria</taxon>
        <taxon>Bacillati</taxon>
        <taxon>Bacillota</taxon>
        <taxon>Clostridia</taxon>
        <taxon>Lachnospirales</taxon>
        <taxon>Lachnospiraceae</taxon>
        <taxon>Brotaphodocola</taxon>
    </lineage>
</organism>
<evidence type="ECO:0000256" key="3">
    <source>
        <dbReference type="ARBA" id="ARBA00022840"/>
    </source>
</evidence>
<dbReference type="SUPFAM" id="SSF52540">
    <property type="entry name" value="P-loop containing nucleoside triphosphate hydrolases"/>
    <property type="match status" value="1"/>
</dbReference>